<proteinExistence type="predicted"/>
<reference evidence="2 3" key="1">
    <citation type="submission" date="2018-02" db="EMBL/GenBank/DDBJ databases">
        <title>Genome sequence of the basidiomycete white-rot fungus Phlebia centrifuga.</title>
        <authorList>
            <person name="Granchi Z."/>
            <person name="Peng M."/>
            <person name="de Vries R.P."/>
            <person name="Hilden K."/>
            <person name="Makela M.R."/>
            <person name="Grigoriev I."/>
            <person name="Riley R."/>
        </authorList>
    </citation>
    <scope>NUCLEOTIDE SEQUENCE [LARGE SCALE GENOMIC DNA]</scope>
    <source>
        <strain evidence="2 3">FBCC195</strain>
    </source>
</reference>
<organism evidence="2 3">
    <name type="scientific">Hermanssonia centrifuga</name>
    <dbReference type="NCBI Taxonomy" id="98765"/>
    <lineage>
        <taxon>Eukaryota</taxon>
        <taxon>Fungi</taxon>
        <taxon>Dikarya</taxon>
        <taxon>Basidiomycota</taxon>
        <taxon>Agaricomycotina</taxon>
        <taxon>Agaricomycetes</taxon>
        <taxon>Polyporales</taxon>
        <taxon>Meruliaceae</taxon>
        <taxon>Hermanssonia</taxon>
    </lineage>
</organism>
<feature type="region of interest" description="Disordered" evidence="1">
    <location>
        <begin position="1"/>
        <end position="32"/>
    </location>
</feature>
<comment type="caution">
    <text evidence="2">The sequence shown here is derived from an EMBL/GenBank/DDBJ whole genome shotgun (WGS) entry which is preliminary data.</text>
</comment>
<gene>
    <name evidence="2" type="ORF">PHLCEN_2v2987</name>
</gene>
<dbReference type="Pfam" id="PF18759">
    <property type="entry name" value="Plavaka"/>
    <property type="match status" value="1"/>
</dbReference>
<dbReference type="InterPro" id="IPR041078">
    <property type="entry name" value="Plavaka"/>
</dbReference>
<name>A0A2R6R7G5_9APHY</name>
<accession>A0A2R6R7G5</accession>
<evidence type="ECO:0000256" key="1">
    <source>
        <dbReference type="SAM" id="MobiDB-lite"/>
    </source>
</evidence>
<dbReference type="EMBL" id="MLYV02000267">
    <property type="protein sequence ID" value="PSS22690.1"/>
    <property type="molecule type" value="Genomic_DNA"/>
</dbReference>
<dbReference type="Proteomes" id="UP000186601">
    <property type="component" value="Unassembled WGS sequence"/>
</dbReference>
<evidence type="ECO:0000313" key="3">
    <source>
        <dbReference type="Proteomes" id="UP000186601"/>
    </source>
</evidence>
<evidence type="ECO:0000313" key="2">
    <source>
        <dbReference type="EMBL" id="PSS22690.1"/>
    </source>
</evidence>
<protein>
    <submittedName>
        <fullName evidence="2">Uncharacterized protein</fullName>
    </submittedName>
</protein>
<dbReference type="AlphaFoldDB" id="A0A2R6R7G5"/>
<dbReference type="STRING" id="98765.A0A2R6R7G5"/>
<sequence length="563" mass="63643">MPELQTRVSKHPVLQPNNRPQSLSPPPDNIPVNDLNPEGLYYEFHSKLNGCPCNSSGQFLSDPNARPLPQARLDTDWTPYNSRLEFETAEFLFQRVKMGQANVNLLLELWAASLVPYGGRPPFASIHDMLQVIDSTPLGDAPWTTITAKYMGALPANPPPWMVATYEISHRDTLVCARNMLLNSDFADEFDITPYREYTGLLKRRYTNLMSGDWAWTQADTIAVDSDTHGAMFCPFVLGSDKTTVSVATGQNDYYPLYMSLGNVWNNVRRAHRNAVIVIAFLAIPKTEKQYAKNPVFRKFRRQLFHSSLATILSPLKRFMLKPDVVCCPDGHFRRAIYGLGPYIADYMEQILATNTVQGWCITCPTPRESLEDQYKGPDLRSREHTELLIQGFSLKELWDGYGVVGELIPFTNDFPRADIYQLMSGDLLHQVIKGCFKDHLVEWVNEYLKLTHGETRSNEIIDQIDRRIAAAPAFAGLRRFKQGRDFKQWTGDDSKALMKNRVGELGNFETDGVGALGGFETDRVGAILGGFETSRFSRSKRKLYTIVGAILIEAKPTHDDDQ</sequence>
<dbReference type="OrthoDB" id="3199698at2759"/>
<keyword evidence="3" id="KW-1185">Reference proteome</keyword>